<reference evidence="1" key="1">
    <citation type="submission" date="2020-05" db="EMBL/GenBank/DDBJ databases">
        <title>Large-scale comparative analyses of tick genomes elucidate their genetic diversity and vector capacities.</title>
        <authorList>
            <person name="Jia N."/>
            <person name="Wang J."/>
            <person name="Shi W."/>
            <person name="Du L."/>
            <person name="Sun Y."/>
            <person name="Zhan W."/>
            <person name="Jiang J."/>
            <person name="Wang Q."/>
            <person name="Zhang B."/>
            <person name="Ji P."/>
            <person name="Sakyi L.B."/>
            <person name="Cui X."/>
            <person name="Yuan T."/>
            <person name="Jiang B."/>
            <person name="Yang W."/>
            <person name="Lam T.T.-Y."/>
            <person name="Chang Q."/>
            <person name="Ding S."/>
            <person name="Wang X."/>
            <person name="Zhu J."/>
            <person name="Ruan X."/>
            <person name="Zhao L."/>
            <person name="Wei J."/>
            <person name="Que T."/>
            <person name="Du C."/>
            <person name="Cheng J."/>
            <person name="Dai P."/>
            <person name="Han X."/>
            <person name="Huang E."/>
            <person name="Gao Y."/>
            <person name="Liu J."/>
            <person name="Shao H."/>
            <person name="Ye R."/>
            <person name="Li L."/>
            <person name="Wei W."/>
            <person name="Wang X."/>
            <person name="Wang C."/>
            <person name="Yang T."/>
            <person name="Huo Q."/>
            <person name="Li W."/>
            <person name="Guo W."/>
            <person name="Chen H."/>
            <person name="Zhou L."/>
            <person name="Ni X."/>
            <person name="Tian J."/>
            <person name="Zhou Y."/>
            <person name="Sheng Y."/>
            <person name="Liu T."/>
            <person name="Pan Y."/>
            <person name="Xia L."/>
            <person name="Li J."/>
            <person name="Zhao F."/>
            <person name="Cao W."/>
        </authorList>
    </citation>
    <scope>NUCLEOTIDE SEQUENCE</scope>
    <source>
        <strain evidence="1">Dsil-2018</strain>
    </source>
</reference>
<proteinExistence type="predicted"/>
<dbReference type="Proteomes" id="UP000821865">
    <property type="component" value="Chromosome 6"/>
</dbReference>
<dbReference type="EMBL" id="CM023475">
    <property type="protein sequence ID" value="KAH7946200.1"/>
    <property type="molecule type" value="Genomic_DNA"/>
</dbReference>
<accession>A0ACB8CN24</accession>
<organism evidence="1 2">
    <name type="scientific">Dermacentor silvarum</name>
    <name type="common">Tick</name>
    <dbReference type="NCBI Taxonomy" id="543639"/>
    <lineage>
        <taxon>Eukaryota</taxon>
        <taxon>Metazoa</taxon>
        <taxon>Ecdysozoa</taxon>
        <taxon>Arthropoda</taxon>
        <taxon>Chelicerata</taxon>
        <taxon>Arachnida</taxon>
        <taxon>Acari</taxon>
        <taxon>Parasitiformes</taxon>
        <taxon>Ixodida</taxon>
        <taxon>Ixodoidea</taxon>
        <taxon>Ixodidae</taxon>
        <taxon>Rhipicephalinae</taxon>
        <taxon>Dermacentor</taxon>
    </lineage>
</organism>
<gene>
    <name evidence="1" type="ORF">HPB49_021428</name>
</gene>
<sequence>MARSPEPGRHKNTSPETSELSLHYRTNAFESYGSFYNTLSAPVTLDDVSESLSDPVGNHVATAQGSSSNRKLAAVAVAVALFVVFVVLLMRYGYPKAEKNDVPTSSICDRESCLEYSQLLRASLADSVNPCHNFYAFVCHGVRDPGGMGASILSLTRDRLIDALLDEWLRVNHTLQQDGPVPAKSLWAGKLLQMCIGQHESGGDSSLADLQRFMLEKNLTWPPANDGVGYANRDTLSTLVKLSLFWNVDVWFSLRVLRVSASTQRPTFRFCRSESYIEWEEKRKGLHKKNAYSHFLEPYITAFGVSETGHVKDIADRLRALEEETSGILTASWNRVRHSGPRVLKVREMQPNSSSAHAFDWAASIAEAFSAGTSEFADDAVVVKESRLLNGVNTLLQLNADRGNIYELVISWSVARDLGSFLLAGLSQAYGMTHRTVGEHCILRLDQLTKPALTLPLFRRTLPDELLLRVRRVFHAVQDAAIEALDSNLWMDSGTKRRALFSARRIALLTRLPRASDLSDDEAELPRLDDDQSFFEAWKTAVEHMQERLLVPRKGSPAELSFLSTSPTFEEVHDRVVLHPASLWPPLFTLDLPAAVVFAGIGQLLAHELMYGFHSALSQDMADGLNGSNQWRPGTIGEYKGRLACYLRSYANYGTRNAHRHSLATDSADAERFSDFASAPILYAAFGRHSKSSAAPSPEDVRLPSLEDVDAHKLFFLAYCLTLCSAGGDDDDEGESWGEAGTSRARHELHPEQRCNVPLMHMEEFASAFSCTRDDEMNPHKKCSFW</sequence>
<protein>
    <submittedName>
        <fullName evidence="1">Uncharacterized protein</fullName>
    </submittedName>
</protein>
<comment type="caution">
    <text evidence="1">The sequence shown here is derived from an EMBL/GenBank/DDBJ whole genome shotgun (WGS) entry which is preliminary data.</text>
</comment>
<evidence type="ECO:0000313" key="2">
    <source>
        <dbReference type="Proteomes" id="UP000821865"/>
    </source>
</evidence>
<name>A0ACB8CN24_DERSI</name>
<keyword evidence="2" id="KW-1185">Reference proteome</keyword>
<evidence type="ECO:0000313" key="1">
    <source>
        <dbReference type="EMBL" id="KAH7946200.1"/>
    </source>
</evidence>